<reference evidence="4" key="2">
    <citation type="submission" date="2023-05" db="EMBL/GenBank/DDBJ databases">
        <authorList>
            <consortium name="Lawrence Berkeley National Laboratory"/>
            <person name="Steindorff A."/>
            <person name="Hensen N."/>
            <person name="Bonometti L."/>
            <person name="Westerberg I."/>
            <person name="Brannstrom I.O."/>
            <person name="Guillou S."/>
            <person name="Cros-Aarteil S."/>
            <person name="Calhoun S."/>
            <person name="Haridas S."/>
            <person name="Kuo A."/>
            <person name="Mondo S."/>
            <person name="Pangilinan J."/>
            <person name="Riley R."/>
            <person name="Labutti K."/>
            <person name="Andreopoulos B."/>
            <person name="Lipzen A."/>
            <person name="Chen C."/>
            <person name="Yanf M."/>
            <person name="Daum C."/>
            <person name="Ng V."/>
            <person name="Clum A."/>
            <person name="Ohm R."/>
            <person name="Martin F."/>
            <person name="Silar P."/>
            <person name="Natvig D."/>
            <person name="Lalanne C."/>
            <person name="Gautier V."/>
            <person name="Ament-Velasquez S.L."/>
            <person name="Kruys A."/>
            <person name="Hutchinson M.I."/>
            <person name="Powell A.J."/>
            <person name="Barry K."/>
            <person name="Miller A.N."/>
            <person name="Grigoriev I.V."/>
            <person name="Debuchy R."/>
            <person name="Gladieux P."/>
            <person name="Thoren M.H."/>
            <person name="Johannesson H."/>
        </authorList>
    </citation>
    <scope>NUCLEOTIDE SEQUENCE</scope>
    <source>
        <strain evidence="4">PSN309</strain>
    </source>
</reference>
<dbReference type="EMBL" id="MU864392">
    <property type="protein sequence ID" value="KAK4188158.1"/>
    <property type="molecule type" value="Genomic_DNA"/>
</dbReference>
<organism evidence="4 5">
    <name type="scientific">Podospora australis</name>
    <dbReference type="NCBI Taxonomy" id="1536484"/>
    <lineage>
        <taxon>Eukaryota</taxon>
        <taxon>Fungi</taxon>
        <taxon>Dikarya</taxon>
        <taxon>Ascomycota</taxon>
        <taxon>Pezizomycotina</taxon>
        <taxon>Sordariomycetes</taxon>
        <taxon>Sordariomycetidae</taxon>
        <taxon>Sordariales</taxon>
        <taxon>Podosporaceae</taxon>
        <taxon>Podospora</taxon>
    </lineage>
</organism>
<evidence type="ECO:0000256" key="1">
    <source>
        <dbReference type="SAM" id="MobiDB-lite"/>
    </source>
</evidence>
<reference evidence="4" key="1">
    <citation type="journal article" date="2023" name="Mol. Phylogenet. Evol.">
        <title>Genome-scale phylogeny and comparative genomics of the fungal order Sordariales.</title>
        <authorList>
            <person name="Hensen N."/>
            <person name="Bonometti L."/>
            <person name="Westerberg I."/>
            <person name="Brannstrom I.O."/>
            <person name="Guillou S."/>
            <person name="Cros-Aarteil S."/>
            <person name="Calhoun S."/>
            <person name="Haridas S."/>
            <person name="Kuo A."/>
            <person name="Mondo S."/>
            <person name="Pangilinan J."/>
            <person name="Riley R."/>
            <person name="LaButti K."/>
            <person name="Andreopoulos B."/>
            <person name="Lipzen A."/>
            <person name="Chen C."/>
            <person name="Yan M."/>
            <person name="Daum C."/>
            <person name="Ng V."/>
            <person name="Clum A."/>
            <person name="Steindorff A."/>
            <person name="Ohm R.A."/>
            <person name="Martin F."/>
            <person name="Silar P."/>
            <person name="Natvig D.O."/>
            <person name="Lalanne C."/>
            <person name="Gautier V."/>
            <person name="Ament-Velasquez S.L."/>
            <person name="Kruys A."/>
            <person name="Hutchinson M.I."/>
            <person name="Powell A.J."/>
            <person name="Barry K."/>
            <person name="Miller A.N."/>
            <person name="Grigoriev I.V."/>
            <person name="Debuchy R."/>
            <person name="Gladieux P."/>
            <person name="Hiltunen Thoren M."/>
            <person name="Johannesson H."/>
        </authorList>
    </citation>
    <scope>NUCLEOTIDE SEQUENCE</scope>
    <source>
        <strain evidence="4">PSN309</strain>
    </source>
</reference>
<evidence type="ECO:0000256" key="2">
    <source>
        <dbReference type="SAM" id="Phobius"/>
    </source>
</evidence>
<dbReference type="Proteomes" id="UP001302126">
    <property type="component" value="Unassembled WGS sequence"/>
</dbReference>
<evidence type="ECO:0000313" key="5">
    <source>
        <dbReference type="Proteomes" id="UP001302126"/>
    </source>
</evidence>
<gene>
    <name evidence="4" type="ORF">QBC35DRAFT_531983</name>
</gene>
<comment type="caution">
    <text evidence="4">The sequence shown here is derived from an EMBL/GenBank/DDBJ whole genome shotgun (WGS) entry which is preliminary data.</text>
</comment>
<keyword evidence="3" id="KW-0732">Signal</keyword>
<evidence type="ECO:0000256" key="3">
    <source>
        <dbReference type="SAM" id="SignalP"/>
    </source>
</evidence>
<keyword evidence="2" id="KW-1133">Transmembrane helix</keyword>
<keyword evidence="5" id="KW-1185">Reference proteome</keyword>
<protein>
    <recommendedName>
        <fullName evidence="6">Mid2 domain-containing protein</fullName>
    </recommendedName>
</protein>
<feature type="compositionally biased region" description="Low complexity" evidence="1">
    <location>
        <begin position="205"/>
        <end position="216"/>
    </location>
</feature>
<dbReference type="AlphaFoldDB" id="A0AAN6WV11"/>
<feature type="region of interest" description="Disordered" evidence="1">
    <location>
        <begin position="151"/>
        <end position="216"/>
    </location>
</feature>
<keyword evidence="2" id="KW-0472">Membrane</keyword>
<feature type="transmembrane region" description="Helical" evidence="2">
    <location>
        <begin position="292"/>
        <end position="316"/>
    </location>
</feature>
<evidence type="ECO:0008006" key="6">
    <source>
        <dbReference type="Google" id="ProtNLM"/>
    </source>
</evidence>
<sequence length="414" mass="43187">MKNKKQPCLSAARILAPVLVLINPAWAVHIDENARIPAVTPSLHIRGGGWKRQDFVTLSVQAPGEQHRDGCDGFFCVTCVESVQSFADPKARTWYVVNSSTGALPHCKTYVFEGVGATSYACATETGIETIPRTSAFPSSVIAEFTTSKDGAIQTTHGSPSQGATSYISTRFPSLSQPSENPTRRPTSQTFGAPIPTSSAGSQHSEPGSSKPGSGISSMGTFSTSLLLGTIPPGHTVTTVVSISGSRTVVIVTSTPTSTEGADLDDGIKPPPDGDDAPVSDYSSGFSQRAKIGVGVGCGVLVALVAGCAFVFCGGFKRSKRGNNTKGFQGDNTRIVQAQSSVSPSMVSVGEGGGGWASASDKKAALERIYGLDGSFRQDSFNQDLPAYESPRQGSFRQDSFGRDSGRSLRANGS</sequence>
<feature type="region of interest" description="Disordered" evidence="1">
    <location>
        <begin position="256"/>
        <end position="280"/>
    </location>
</feature>
<name>A0AAN6WV11_9PEZI</name>
<feature type="chain" id="PRO_5042942200" description="Mid2 domain-containing protein" evidence="3">
    <location>
        <begin position="28"/>
        <end position="414"/>
    </location>
</feature>
<evidence type="ECO:0000313" key="4">
    <source>
        <dbReference type="EMBL" id="KAK4188158.1"/>
    </source>
</evidence>
<accession>A0AAN6WV11</accession>
<feature type="compositionally biased region" description="Polar residues" evidence="1">
    <location>
        <begin position="151"/>
        <end position="204"/>
    </location>
</feature>
<feature type="region of interest" description="Disordered" evidence="1">
    <location>
        <begin position="376"/>
        <end position="414"/>
    </location>
</feature>
<keyword evidence="2" id="KW-0812">Transmembrane</keyword>
<feature type="signal peptide" evidence="3">
    <location>
        <begin position="1"/>
        <end position="27"/>
    </location>
</feature>
<proteinExistence type="predicted"/>